<dbReference type="Pfam" id="PF25990">
    <property type="entry name" value="Beta-barrel_YknX"/>
    <property type="match status" value="1"/>
</dbReference>
<proteinExistence type="inferred from homology"/>
<accession>A0ABS5IZS1</accession>
<dbReference type="EMBL" id="JAGTXB010000006">
    <property type="protein sequence ID" value="MBS0028434.1"/>
    <property type="molecule type" value="Genomic_DNA"/>
</dbReference>
<dbReference type="PANTHER" id="PTHR30469">
    <property type="entry name" value="MULTIDRUG RESISTANCE PROTEIN MDTA"/>
    <property type="match status" value="1"/>
</dbReference>
<feature type="compositionally biased region" description="Polar residues" evidence="4">
    <location>
        <begin position="375"/>
        <end position="386"/>
    </location>
</feature>
<dbReference type="InterPro" id="IPR058636">
    <property type="entry name" value="Beta-barrel_YknX"/>
</dbReference>
<gene>
    <name evidence="8" type="ORF">KE626_14030</name>
</gene>
<dbReference type="Gene3D" id="2.40.50.100">
    <property type="match status" value="1"/>
</dbReference>
<evidence type="ECO:0000313" key="8">
    <source>
        <dbReference type="EMBL" id="MBS0028434.1"/>
    </source>
</evidence>
<feature type="compositionally biased region" description="Basic and acidic residues" evidence="4">
    <location>
        <begin position="357"/>
        <end position="374"/>
    </location>
</feature>
<dbReference type="Gene3D" id="2.40.420.20">
    <property type="match status" value="1"/>
</dbReference>
<evidence type="ECO:0000259" key="5">
    <source>
        <dbReference type="Pfam" id="PF25917"/>
    </source>
</evidence>
<feature type="domain" description="Multidrug resistance protein MdtA-like barrel-sandwich hybrid" evidence="5">
    <location>
        <begin position="63"/>
        <end position="221"/>
    </location>
</feature>
<name>A0ABS5IZS1_9BACT</name>
<dbReference type="Proteomes" id="UP000676386">
    <property type="component" value="Unassembled WGS sequence"/>
</dbReference>
<dbReference type="SUPFAM" id="SSF111369">
    <property type="entry name" value="HlyD-like secretion proteins"/>
    <property type="match status" value="1"/>
</dbReference>
<dbReference type="Pfam" id="PF25917">
    <property type="entry name" value="BSH_RND"/>
    <property type="match status" value="1"/>
</dbReference>
<reference evidence="8 9" key="1">
    <citation type="submission" date="2021-04" db="EMBL/GenBank/DDBJ databases">
        <title>Chitinophaga sp. nov., isolated from the rhizosphere soil.</title>
        <authorList>
            <person name="He S."/>
        </authorList>
    </citation>
    <scope>NUCLEOTIDE SEQUENCE [LARGE SCALE GENOMIC DNA]</scope>
    <source>
        <strain evidence="8 9">2R12</strain>
    </source>
</reference>
<evidence type="ECO:0000256" key="1">
    <source>
        <dbReference type="ARBA" id="ARBA00004196"/>
    </source>
</evidence>
<evidence type="ECO:0000313" key="9">
    <source>
        <dbReference type="Proteomes" id="UP000676386"/>
    </source>
</evidence>
<dbReference type="PANTHER" id="PTHR30469:SF33">
    <property type="entry name" value="SLR1207 PROTEIN"/>
    <property type="match status" value="1"/>
</dbReference>
<sequence>MKKKTLYWLIGILCSLVILLLVLKASGVIGKEEGIKVAVDKASNRNIIEVVTASGKIYPEIEVKVSSDVSGEITDLLVLEGDSVKKGQVLARIYADIYGSMVDKAAASVSQQQAQLANSTAALSSFKARLAQNKAAYDRNKELLGQKVISKSEFETAEATYLASLADYNAAVQQINGNKFAIQSARADLNEAHKNLGRTTIAAPMSGIISLLSVKKGERVVGTAQMTGTEMLRIADMNTMEVQVDVGENDVPKVKYGDTAIIEVDAYNNRQFKGIVTQIASSSKGAATATVSTASSAEQVTSYIVHIRILPESYQDLIDKAGKRTFPFRPGMSASVDIQTRHVNDVLTIPINAVTTRDADSTKNHGGKDKKPQQDDTTPGSSASTKPTLNEVVFVLQKDGTVKMVSVKTGVQDDAWIQITSGLSPGEQVISAPYTAISRLLENGKKVKVVPKTDLFEGQAK</sequence>
<dbReference type="InterPro" id="IPR058625">
    <property type="entry name" value="MdtA-like_BSH"/>
</dbReference>
<dbReference type="RefSeq" id="WP_211973545.1">
    <property type="nucleotide sequence ID" value="NZ_CBFHAM010000009.1"/>
</dbReference>
<dbReference type="Gene3D" id="1.10.287.470">
    <property type="entry name" value="Helix hairpin bin"/>
    <property type="match status" value="1"/>
</dbReference>
<comment type="subcellular location">
    <subcellularLocation>
        <location evidence="1">Cell envelope</location>
    </subcellularLocation>
</comment>
<evidence type="ECO:0000259" key="7">
    <source>
        <dbReference type="Pfam" id="PF25990"/>
    </source>
</evidence>
<keyword evidence="9" id="KW-1185">Reference proteome</keyword>
<dbReference type="Pfam" id="PF25967">
    <property type="entry name" value="RND-MFP_C"/>
    <property type="match status" value="1"/>
</dbReference>
<evidence type="ECO:0000256" key="3">
    <source>
        <dbReference type="ARBA" id="ARBA00022448"/>
    </source>
</evidence>
<feature type="region of interest" description="Disordered" evidence="4">
    <location>
        <begin position="357"/>
        <end position="386"/>
    </location>
</feature>
<evidence type="ECO:0000256" key="4">
    <source>
        <dbReference type="SAM" id="MobiDB-lite"/>
    </source>
</evidence>
<keyword evidence="3" id="KW-0813">Transport</keyword>
<feature type="domain" description="Multidrug resistance protein MdtA-like C-terminal permuted SH3" evidence="6">
    <location>
        <begin position="390"/>
        <end position="430"/>
    </location>
</feature>
<dbReference type="InterPro" id="IPR006143">
    <property type="entry name" value="RND_pump_MFP"/>
</dbReference>
<dbReference type="InterPro" id="IPR058627">
    <property type="entry name" value="MdtA-like_C"/>
</dbReference>
<comment type="caution">
    <text evidence="8">The sequence shown here is derived from an EMBL/GenBank/DDBJ whole genome shotgun (WGS) entry which is preliminary data.</text>
</comment>
<comment type="similarity">
    <text evidence="2">Belongs to the membrane fusion protein (MFP) (TC 8.A.1) family.</text>
</comment>
<evidence type="ECO:0000259" key="6">
    <source>
        <dbReference type="Pfam" id="PF25967"/>
    </source>
</evidence>
<organism evidence="8 9">
    <name type="scientific">Chitinophaga hostae</name>
    <dbReference type="NCBI Taxonomy" id="2831022"/>
    <lineage>
        <taxon>Bacteria</taxon>
        <taxon>Pseudomonadati</taxon>
        <taxon>Bacteroidota</taxon>
        <taxon>Chitinophagia</taxon>
        <taxon>Chitinophagales</taxon>
        <taxon>Chitinophagaceae</taxon>
        <taxon>Chitinophaga</taxon>
    </lineage>
</organism>
<protein>
    <submittedName>
        <fullName evidence="8">Efflux RND transporter periplasmic adaptor subunit</fullName>
    </submittedName>
</protein>
<dbReference type="NCBIfam" id="TIGR01730">
    <property type="entry name" value="RND_mfp"/>
    <property type="match status" value="1"/>
</dbReference>
<dbReference type="Gene3D" id="2.40.30.170">
    <property type="match status" value="1"/>
</dbReference>
<feature type="domain" description="YknX-like beta-barrel" evidence="7">
    <location>
        <begin position="240"/>
        <end position="309"/>
    </location>
</feature>
<evidence type="ECO:0000256" key="2">
    <source>
        <dbReference type="ARBA" id="ARBA00009477"/>
    </source>
</evidence>